<reference evidence="1 2" key="2">
    <citation type="submission" date="2018-03" db="EMBL/GenBank/DDBJ databases">
        <title>The ancient ancestry and fast evolution of plastids.</title>
        <authorList>
            <person name="Moore K.R."/>
            <person name="Magnabosco C."/>
            <person name="Momper L."/>
            <person name="Gold D.A."/>
            <person name="Bosak T."/>
            <person name="Fournier G.P."/>
        </authorList>
    </citation>
    <scope>NUCLEOTIDE SEQUENCE [LARGE SCALE GENOMIC DNA]</scope>
    <source>
        <strain evidence="1 2">ULC18</strain>
    </source>
</reference>
<evidence type="ECO:0000313" key="1">
    <source>
        <dbReference type="EMBL" id="PSB33671.1"/>
    </source>
</evidence>
<keyword evidence="1" id="KW-0436">Ligase</keyword>
<organism evidence="1 2">
    <name type="scientific">Stenomitos frigidus ULC18</name>
    <dbReference type="NCBI Taxonomy" id="2107698"/>
    <lineage>
        <taxon>Bacteria</taxon>
        <taxon>Bacillati</taxon>
        <taxon>Cyanobacteriota</taxon>
        <taxon>Cyanophyceae</taxon>
        <taxon>Leptolyngbyales</taxon>
        <taxon>Leptolyngbyaceae</taxon>
        <taxon>Stenomitos</taxon>
    </lineage>
</organism>
<dbReference type="PANTHER" id="PTHR40037:SF1">
    <property type="entry name" value="PHOSPHOESTERASE SAOUHSC_00951-RELATED"/>
    <property type="match status" value="1"/>
</dbReference>
<dbReference type="Pfam" id="PF13563">
    <property type="entry name" value="2_5_RNA_ligase2"/>
    <property type="match status" value="1"/>
</dbReference>
<name>A0A2T1ELT4_9CYAN</name>
<dbReference type="RefSeq" id="WP_106255032.1">
    <property type="nucleotide sequence ID" value="NZ_CAWNSW010000080.1"/>
</dbReference>
<sequence length="186" mass="20556">MGVANGRFFIALLPSQAIQDDANTVKQVFADRYDSRAALKSPPHITLQPPFEWSLDALPALNESLSEFATQSAPLPIALSGFGAFPPRVISINVIKTPDLLALQAALIAHMERALGIVNAEAKTRSFAPHMTVGFRDLTKENFNLAWAEFQHRPLQLEFTATHLTLLQNDGQRWTVSSEFPFLGMQ</sequence>
<dbReference type="Proteomes" id="UP000239576">
    <property type="component" value="Unassembled WGS sequence"/>
</dbReference>
<proteinExistence type="predicted"/>
<dbReference type="Gene3D" id="3.90.1140.10">
    <property type="entry name" value="Cyclic phosphodiesterase"/>
    <property type="match status" value="1"/>
</dbReference>
<dbReference type="AlphaFoldDB" id="A0A2T1ELT4"/>
<dbReference type="InterPro" id="IPR009097">
    <property type="entry name" value="Cyclic_Pdiesterase"/>
</dbReference>
<dbReference type="PANTHER" id="PTHR40037">
    <property type="entry name" value="PHOSPHOESTERASE YJCG-RELATED"/>
    <property type="match status" value="1"/>
</dbReference>
<accession>A0A2T1ELT4</accession>
<dbReference type="SUPFAM" id="SSF55144">
    <property type="entry name" value="LigT-like"/>
    <property type="match status" value="1"/>
</dbReference>
<gene>
    <name evidence="1" type="ORF">C7B82_04085</name>
</gene>
<keyword evidence="2" id="KW-1185">Reference proteome</keyword>
<dbReference type="InterPro" id="IPR050580">
    <property type="entry name" value="2H_phosphoesterase_YjcG-like"/>
</dbReference>
<evidence type="ECO:0000313" key="2">
    <source>
        <dbReference type="Proteomes" id="UP000239576"/>
    </source>
</evidence>
<comment type="caution">
    <text evidence="1">The sequence shown here is derived from an EMBL/GenBank/DDBJ whole genome shotgun (WGS) entry which is preliminary data.</text>
</comment>
<dbReference type="OrthoDB" id="1524661at2"/>
<reference evidence="2" key="1">
    <citation type="submission" date="2018-02" db="EMBL/GenBank/DDBJ databases">
        <authorList>
            <person name="Moore K."/>
            <person name="Momper L."/>
        </authorList>
    </citation>
    <scope>NUCLEOTIDE SEQUENCE [LARGE SCALE GENOMIC DNA]</scope>
    <source>
        <strain evidence="2">ULC18</strain>
    </source>
</reference>
<dbReference type="EMBL" id="PVWK01000017">
    <property type="protein sequence ID" value="PSB33671.1"/>
    <property type="molecule type" value="Genomic_DNA"/>
</dbReference>
<protein>
    <submittedName>
        <fullName evidence="1">2'-5' RNA ligase</fullName>
    </submittedName>
</protein>
<dbReference type="GO" id="GO:0016874">
    <property type="term" value="F:ligase activity"/>
    <property type="evidence" value="ECO:0007669"/>
    <property type="project" value="UniProtKB-KW"/>
</dbReference>